<sequence>MALSPEQRKCVAWLIDGHLATDFDEDTFEVRWEQEFAALSSPESLFLFASESHPAQEPAEWRRVLDSPHCDMGTALLVFWRNSPVYHYGNEPASGWDLGRYDLVREIERRYATGQYPSAIVRFDPAAFKGFSFLAAHPAAALERVPAYMRRPSAGLPVAPLARDDFEWGVGFGGS</sequence>
<dbReference type="Proteomes" id="UP000324974">
    <property type="component" value="Chromosome"/>
</dbReference>
<evidence type="ECO:0000313" key="2">
    <source>
        <dbReference type="Proteomes" id="UP000324974"/>
    </source>
</evidence>
<dbReference type="AlphaFoldDB" id="A0A5C1AB58"/>
<dbReference type="OrthoDB" id="269804at2"/>
<gene>
    <name evidence="1" type="ORF">PX52LOC_01252</name>
</gene>
<dbReference type="KEGG" id="lrs:PX52LOC_01252"/>
<proteinExistence type="predicted"/>
<evidence type="ECO:0008006" key="3">
    <source>
        <dbReference type="Google" id="ProtNLM"/>
    </source>
</evidence>
<dbReference type="EMBL" id="CP042425">
    <property type="protein sequence ID" value="QEL14364.1"/>
    <property type="molecule type" value="Genomic_DNA"/>
</dbReference>
<keyword evidence="2" id="KW-1185">Reference proteome</keyword>
<name>A0A5C1AB58_9BACT</name>
<organism evidence="1 2">
    <name type="scientific">Limnoglobus roseus</name>
    <dbReference type="NCBI Taxonomy" id="2598579"/>
    <lineage>
        <taxon>Bacteria</taxon>
        <taxon>Pseudomonadati</taxon>
        <taxon>Planctomycetota</taxon>
        <taxon>Planctomycetia</taxon>
        <taxon>Gemmatales</taxon>
        <taxon>Gemmataceae</taxon>
        <taxon>Limnoglobus</taxon>
    </lineage>
</organism>
<accession>A0A5C1AB58</accession>
<dbReference type="RefSeq" id="WP_149109258.1">
    <property type="nucleotide sequence ID" value="NZ_CP042425.1"/>
</dbReference>
<protein>
    <recommendedName>
        <fullName evidence="3">DUF4274 domain-containing protein</fullName>
    </recommendedName>
</protein>
<reference evidence="2" key="1">
    <citation type="submission" date="2019-08" db="EMBL/GenBank/DDBJ databases">
        <title>Limnoglobus roseus gen. nov., sp. nov., a novel freshwater planctomycete with a giant genome from the family Gemmataceae.</title>
        <authorList>
            <person name="Kulichevskaya I.S."/>
            <person name="Naumoff D.G."/>
            <person name="Miroshnikov K."/>
            <person name="Ivanova A."/>
            <person name="Philippov D.A."/>
            <person name="Hakobyan A."/>
            <person name="Rijpstra I.C."/>
            <person name="Sinninghe Damste J.S."/>
            <person name="Liesack W."/>
            <person name="Dedysh S.N."/>
        </authorList>
    </citation>
    <scope>NUCLEOTIDE SEQUENCE [LARGE SCALE GENOMIC DNA]</scope>
    <source>
        <strain evidence="2">PX52</strain>
    </source>
</reference>
<evidence type="ECO:0000313" key="1">
    <source>
        <dbReference type="EMBL" id="QEL14364.1"/>
    </source>
</evidence>